<dbReference type="AlphaFoldDB" id="A0A160VD93"/>
<evidence type="ECO:0000313" key="1">
    <source>
        <dbReference type="EMBL" id="CUV08345.1"/>
    </source>
</evidence>
<name>A0A160VD93_9ZZZZ</name>
<accession>A0A160VD93</accession>
<protein>
    <recommendedName>
        <fullName evidence="2">Type IX secretion system membrane protein PorP/SprF</fullName>
    </recommendedName>
</protein>
<evidence type="ECO:0008006" key="2">
    <source>
        <dbReference type="Google" id="ProtNLM"/>
    </source>
</evidence>
<sequence>MRLHFKLFLFGVLLSELGAVGTQFLSIPPSARDLIYFNSSWRNPSLLNQVNLVPELSLAYGNWLAGVQTFGFRWKGQIKNGSGGIDIRYVGLDDIELRPDKPTAKPLGYYAAYGASAKGTYSWTKGSFQLGVGLKLLNFQIYQEKSNGTAVDLGLGWQLADKIQLNLSALNLGKMGKMISDSPQLPRQYIGSIIYDQSKYKYFGAVESNSYLKNPIYYIGGNGRYKNLLFGSTTMISKGVKSISGGVGIQFGIYSVTYGFQWGNQHLGMPQMIDISIRLP</sequence>
<reference evidence="1" key="1">
    <citation type="submission" date="2015-10" db="EMBL/GenBank/DDBJ databases">
        <authorList>
            <person name="Gilbert D.G."/>
        </authorList>
    </citation>
    <scope>NUCLEOTIDE SEQUENCE</scope>
</reference>
<gene>
    <name evidence="1" type="ORF">MGWOODY_Mmi2138</name>
</gene>
<dbReference type="EMBL" id="FAXC01000045">
    <property type="protein sequence ID" value="CUV08345.1"/>
    <property type="molecule type" value="Genomic_DNA"/>
</dbReference>
<organism evidence="1">
    <name type="scientific">hydrothermal vent metagenome</name>
    <dbReference type="NCBI Taxonomy" id="652676"/>
    <lineage>
        <taxon>unclassified sequences</taxon>
        <taxon>metagenomes</taxon>
        <taxon>ecological metagenomes</taxon>
    </lineage>
</organism>
<proteinExistence type="predicted"/>